<evidence type="ECO:0000313" key="2">
    <source>
        <dbReference type="EMBL" id="POS84623.1"/>
    </source>
</evidence>
<dbReference type="Proteomes" id="UP000237438">
    <property type="component" value="Unassembled WGS sequence"/>
</dbReference>
<reference evidence="2 3" key="1">
    <citation type="submission" date="2017-10" db="EMBL/GenBank/DDBJ databases">
        <title>Development of genomic resources for the powdery mildew, Erysiphe pulchra.</title>
        <authorList>
            <person name="Wadl P.A."/>
            <person name="Mack B.M."/>
            <person name="Moore G."/>
            <person name="Beltz S.B."/>
        </authorList>
    </citation>
    <scope>NUCLEOTIDE SEQUENCE [LARGE SCALE GENOMIC DNA]</scope>
    <source>
        <strain evidence="2">Cflorida</strain>
    </source>
</reference>
<gene>
    <name evidence="2" type="ORF">EPUL_002576</name>
</gene>
<accession>A0A2S4PRH8</accession>
<evidence type="ECO:0000313" key="3">
    <source>
        <dbReference type="Proteomes" id="UP000237438"/>
    </source>
</evidence>
<dbReference type="OrthoDB" id="5411773at2759"/>
<comment type="caution">
    <text evidence="2">The sequence shown here is derived from an EMBL/GenBank/DDBJ whole genome shotgun (WGS) entry which is preliminary data.</text>
</comment>
<dbReference type="EMBL" id="PEDP01000930">
    <property type="protein sequence ID" value="POS84623.1"/>
    <property type="molecule type" value="Genomic_DNA"/>
</dbReference>
<sequence length="602" mass="69154">VAETLKKAQKEAEKAQKKTEQEAKALKRRSRGCPARREIPPESTIVEEAPKAAETPTASVMSKPIQKSLYRKAKPITHDIHRHCHILFDEGLYINALDFLNNIITNGTARSDNHDRLVLAPRPFHIELASILLIHPRYTNQAIFDEEYSEIASRSLNFLRNVLSILGPIHANLVEAFSFSIVTKSNNLLRNKNYTFLATDEDELCLNDPTSEGKKDTDLKCFIANQGRTSRCAKDFWHLVGWSFNCSIKYLKRWKYLKIWLEYMLDVLETDFREREHFESIENDVKKSQDSKLPSQSIILCYLSHCRDNSSAVRRIMKSVFANGDKDSLRAFPQVFPDETKTPKYFDRHELKNKHFNSYENNIMNADFENEPNDFDLLPTFNLEEDKDNVQASTHTSSSWMGGTEAIYLRQRLLTLLSTVAKSSPKNFMAYDDLLVLMFDFIRPLPIPIFTLFISSSKSSFISEMLYTSLCQTFLSRLLSKSAPSPRTSSVLKSIEIDDPQYLLVFEKCYLPFAALTSSSHDNAQVSIVIENLLRLFLRKHNCYITHTFERATEKGIIAREEGIRQQRKRRGSNTVNGTTDEDNVWLKASSSRLRNLLASSN</sequence>
<dbReference type="AlphaFoldDB" id="A0A2S4PRH8"/>
<protein>
    <submittedName>
        <fullName evidence="2">Uncharacterized protein</fullName>
    </submittedName>
</protein>
<name>A0A2S4PRH8_9PEZI</name>
<feature type="compositionally biased region" description="Basic and acidic residues" evidence="1">
    <location>
        <begin position="1"/>
        <end position="25"/>
    </location>
</feature>
<feature type="non-terminal residue" evidence="2">
    <location>
        <position position="602"/>
    </location>
</feature>
<feature type="non-terminal residue" evidence="2">
    <location>
        <position position="1"/>
    </location>
</feature>
<dbReference type="STRING" id="225359.A0A2S4PRH8"/>
<proteinExistence type="predicted"/>
<keyword evidence="3" id="KW-1185">Reference proteome</keyword>
<feature type="region of interest" description="Disordered" evidence="1">
    <location>
        <begin position="1"/>
        <end position="60"/>
    </location>
</feature>
<evidence type="ECO:0000256" key="1">
    <source>
        <dbReference type="SAM" id="MobiDB-lite"/>
    </source>
</evidence>
<organism evidence="2 3">
    <name type="scientific">Erysiphe pulchra</name>
    <dbReference type="NCBI Taxonomy" id="225359"/>
    <lineage>
        <taxon>Eukaryota</taxon>
        <taxon>Fungi</taxon>
        <taxon>Dikarya</taxon>
        <taxon>Ascomycota</taxon>
        <taxon>Pezizomycotina</taxon>
        <taxon>Leotiomycetes</taxon>
        <taxon>Erysiphales</taxon>
        <taxon>Erysiphaceae</taxon>
        <taxon>Erysiphe</taxon>
    </lineage>
</organism>